<dbReference type="EMBL" id="VCAZ01000007">
    <property type="protein sequence ID" value="TVK90428.1"/>
    <property type="molecule type" value="Genomic_DNA"/>
</dbReference>
<dbReference type="Proteomes" id="UP000319801">
    <property type="component" value="Unassembled WGS sequence"/>
</dbReference>
<reference evidence="1 2" key="1">
    <citation type="journal article" date="2019" name="Genome Biol. Evol.">
        <title>Whole-Genome Sequencing of the Giant Devil Catfish, Bagarius yarrelli.</title>
        <authorList>
            <person name="Jiang W."/>
            <person name="Lv Y."/>
            <person name="Cheng L."/>
            <person name="Yang K."/>
            <person name="Chao B."/>
            <person name="Wang X."/>
            <person name="Li Y."/>
            <person name="Pan X."/>
            <person name="You X."/>
            <person name="Zhang Y."/>
            <person name="Yang J."/>
            <person name="Li J."/>
            <person name="Zhang X."/>
            <person name="Liu S."/>
            <person name="Sun C."/>
            <person name="Yang J."/>
            <person name="Shi Q."/>
        </authorList>
    </citation>
    <scope>NUCLEOTIDE SEQUENCE [LARGE SCALE GENOMIC DNA]</scope>
    <source>
        <strain evidence="1">JWS20170419001</strain>
        <tissue evidence="1">Muscle</tissue>
    </source>
</reference>
<evidence type="ECO:0000313" key="1">
    <source>
        <dbReference type="EMBL" id="TVK90428.1"/>
    </source>
</evidence>
<protein>
    <submittedName>
        <fullName evidence="1">Uncharacterized protein</fullName>
    </submittedName>
</protein>
<accession>A0A556VXW3</accession>
<name>A0A556VXW3_BAGYA</name>
<dbReference type="AlphaFoldDB" id="A0A556VXW3"/>
<sequence length="161" mass="18113">MISGTSTAATPKIYCTSQTILEMHRGFVPSLRWFNPSRYDVWVVGTEVVRHRQTHWHSEASRSSLFFSSTEVQMSTSRSVTEQQLECDPGMRHTHLSILSDLTVPVLFLRNNNAKGLRPSSPNPLALLLFIIPEAHQRVSVCVFMCVCVICVPAVHPFTSE</sequence>
<comment type="caution">
    <text evidence="1">The sequence shown here is derived from an EMBL/GenBank/DDBJ whole genome shotgun (WGS) entry which is preliminary data.</text>
</comment>
<gene>
    <name evidence="1" type="ORF">Baya_2509</name>
</gene>
<evidence type="ECO:0000313" key="2">
    <source>
        <dbReference type="Proteomes" id="UP000319801"/>
    </source>
</evidence>
<keyword evidence="2" id="KW-1185">Reference proteome</keyword>
<proteinExistence type="predicted"/>
<organism evidence="1 2">
    <name type="scientific">Bagarius yarrelli</name>
    <name type="common">Goonch</name>
    <name type="synonym">Bagrus yarrelli</name>
    <dbReference type="NCBI Taxonomy" id="175774"/>
    <lineage>
        <taxon>Eukaryota</taxon>
        <taxon>Metazoa</taxon>
        <taxon>Chordata</taxon>
        <taxon>Craniata</taxon>
        <taxon>Vertebrata</taxon>
        <taxon>Euteleostomi</taxon>
        <taxon>Actinopterygii</taxon>
        <taxon>Neopterygii</taxon>
        <taxon>Teleostei</taxon>
        <taxon>Ostariophysi</taxon>
        <taxon>Siluriformes</taxon>
        <taxon>Sisoridae</taxon>
        <taxon>Sisorinae</taxon>
        <taxon>Bagarius</taxon>
    </lineage>
</organism>